<reference evidence="2" key="1">
    <citation type="journal article" date="2014" name="Int. J. Syst. Evol. Microbiol.">
        <title>Complete genome sequence of Corynebacterium casei LMG S-19264T (=DSM 44701T), isolated from a smear-ripened cheese.</title>
        <authorList>
            <consortium name="US DOE Joint Genome Institute (JGI-PGF)"/>
            <person name="Walter F."/>
            <person name="Albersmeier A."/>
            <person name="Kalinowski J."/>
            <person name="Ruckert C."/>
        </authorList>
    </citation>
    <scope>NUCLEOTIDE SEQUENCE</scope>
    <source>
        <strain evidence="2">CGMCC 1.15725</strain>
    </source>
</reference>
<dbReference type="AlphaFoldDB" id="A0A8J2YZB8"/>
<gene>
    <name evidence="2" type="ORF">GCM10011611_47170</name>
</gene>
<feature type="signal peptide" evidence="1">
    <location>
        <begin position="1"/>
        <end position="23"/>
    </location>
</feature>
<evidence type="ECO:0000313" key="2">
    <source>
        <dbReference type="EMBL" id="GGF35415.1"/>
    </source>
</evidence>
<dbReference type="Proteomes" id="UP000646365">
    <property type="component" value="Unassembled WGS sequence"/>
</dbReference>
<dbReference type="RefSeq" id="WP_189050379.1">
    <property type="nucleotide sequence ID" value="NZ_BMJQ01000013.1"/>
</dbReference>
<organism evidence="2 3">
    <name type="scientific">Aliidongia dinghuensis</name>
    <dbReference type="NCBI Taxonomy" id="1867774"/>
    <lineage>
        <taxon>Bacteria</taxon>
        <taxon>Pseudomonadati</taxon>
        <taxon>Pseudomonadota</taxon>
        <taxon>Alphaproteobacteria</taxon>
        <taxon>Rhodospirillales</taxon>
        <taxon>Dongiaceae</taxon>
        <taxon>Aliidongia</taxon>
    </lineage>
</organism>
<accession>A0A8J2YZB8</accession>
<evidence type="ECO:0000313" key="3">
    <source>
        <dbReference type="Proteomes" id="UP000646365"/>
    </source>
</evidence>
<keyword evidence="1" id="KW-0732">Signal</keyword>
<reference evidence="2" key="2">
    <citation type="submission" date="2020-09" db="EMBL/GenBank/DDBJ databases">
        <authorList>
            <person name="Sun Q."/>
            <person name="Zhou Y."/>
        </authorList>
    </citation>
    <scope>NUCLEOTIDE SEQUENCE</scope>
    <source>
        <strain evidence="2">CGMCC 1.15725</strain>
    </source>
</reference>
<proteinExistence type="predicted"/>
<dbReference type="Gene3D" id="3.30.70.1060">
    <property type="entry name" value="Dimeric alpha+beta barrel"/>
    <property type="match status" value="1"/>
</dbReference>
<name>A0A8J2YZB8_9PROT</name>
<dbReference type="EMBL" id="BMJQ01000013">
    <property type="protein sequence ID" value="GGF35415.1"/>
    <property type="molecule type" value="Genomic_DNA"/>
</dbReference>
<keyword evidence="3" id="KW-1185">Reference proteome</keyword>
<comment type="caution">
    <text evidence="2">The sequence shown here is derived from an EMBL/GenBank/DDBJ whole genome shotgun (WGS) entry which is preliminary data.</text>
</comment>
<protein>
    <recommendedName>
        <fullName evidence="4">Muconolactone isomerase domain-containing protein</fullName>
    </recommendedName>
</protein>
<sequence length="142" mass="14664">MKAVLAAGVALASCLIGPRTGHAQSAAPSTAAPTAAPAPTPTTKILAIGTINPGVDPAKVFAILPDEVRDTVNLYLAGKVDQWYSQQNAKGVVFILNVADPAAAHDMLEKLPLGQAHLMSFELIPLGPLAPLRQLPGMAMKP</sequence>
<feature type="chain" id="PRO_5035263817" description="Muconolactone isomerase domain-containing protein" evidence="1">
    <location>
        <begin position="24"/>
        <end position="142"/>
    </location>
</feature>
<evidence type="ECO:0008006" key="4">
    <source>
        <dbReference type="Google" id="ProtNLM"/>
    </source>
</evidence>
<evidence type="ECO:0000256" key="1">
    <source>
        <dbReference type="SAM" id="SignalP"/>
    </source>
</evidence>